<evidence type="ECO:0000313" key="3">
    <source>
        <dbReference type="Proteomes" id="UP001168505"/>
    </source>
</evidence>
<evidence type="ECO:0000259" key="1">
    <source>
        <dbReference type="SMART" id="SM01321"/>
    </source>
</evidence>
<gene>
    <name evidence="2" type="primary">tnpA</name>
    <name evidence="2" type="ORF">QVN40_05015</name>
</gene>
<dbReference type="GO" id="GO:0004803">
    <property type="term" value="F:transposase activity"/>
    <property type="evidence" value="ECO:0007669"/>
    <property type="project" value="InterPro"/>
</dbReference>
<reference evidence="2" key="1">
    <citation type="submission" date="2023-06" db="EMBL/GenBank/DDBJ databases">
        <authorList>
            <person name="Zeman M."/>
            <person name="Kubasova T."/>
            <person name="Jahodarova E."/>
            <person name="Nykrynova M."/>
            <person name="Rychlik I."/>
        </authorList>
    </citation>
    <scope>NUCLEOTIDE SEQUENCE</scope>
    <source>
        <strain evidence="2">15_COKtk</strain>
    </source>
</reference>
<accession>A0AAW7JW47</accession>
<dbReference type="SMART" id="SM01321">
    <property type="entry name" value="Y1_Tnp"/>
    <property type="match status" value="1"/>
</dbReference>
<feature type="domain" description="Transposase IS200-like" evidence="1">
    <location>
        <begin position="10"/>
        <end position="130"/>
    </location>
</feature>
<comment type="caution">
    <text evidence="2">The sequence shown here is derived from an EMBL/GenBank/DDBJ whole genome shotgun (WGS) entry which is preliminary data.</text>
</comment>
<dbReference type="GO" id="GO:0003677">
    <property type="term" value="F:DNA binding"/>
    <property type="evidence" value="ECO:0007669"/>
    <property type="project" value="InterPro"/>
</dbReference>
<dbReference type="EMBL" id="JAUEIR010000004">
    <property type="protein sequence ID" value="MDN0069063.1"/>
    <property type="molecule type" value="Genomic_DNA"/>
</dbReference>
<dbReference type="PANTHER" id="PTHR33360">
    <property type="entry name" value="TRANSPOSASE FOR INSERTION SEQUENCE ELEMENT IS200"/>
    <property type="match status" value="1"/>
</dbReference>
<dbReference type="GO" id="GO:0006313">
    <property type="term" value="P:DNA transposition"/>
    <property type="evidence" value="ECO:0007669"/>
    <property type="project" value="InterPro"/>
</dbReference>
<protein>
    <submittedName>
        <fullName evidence="2">IS200/IS605 family transposase</fullName>
    </submittedName>
</protein>
<dbReference type="InterPro" id="IPR002686">
    <property type="entry name" value="Transposase_17"/>
</dbReference>
<dbReference type="Gene3D" id="3.30.70.1290">
    <property type="entry name" value="Transposase IS200-like"/>
    <property type="match status" value="1"/>
</dbReference>
<proteinExistence type="predicted"/>
<dbReference type="RefSeq" id="WP_289826952.1">
    <property type="nucleotide sequence ID" value="NZ_JAUEIR010000004.1"/>
</dbReference>
<reference evidence="2" key="2">
    <citation type="submission" date="2023-08" db="EMBL/GenBank/DDBJ databases">
        <title>Identification and characterization of horizontal gene transfer across gut microbiota members of farm animals based on homology search.</title>
        <authorList>
            <person name="Schwarzerova J."/>
            <person name="Nykrynova M."/>
            <person name="Jureckova K."/>
            <person name="Cejkova D."/>
            <person name="Rychlik I."/>
        </authorList>
    </citation>
    <scope>NUCLEOTIDE SEQUENCE</scope>
    <source>
        <strain evidence="2">15_COKtk</strain>
    </source>
</reference>
<dbReference type="NCBIfam" id="NF033573">
    <property type="entry name" value="transpos_IS200"/>
    <property type="match status" value="1"/>
</dbReference>
<sequence length="137" mass="15395">MDKHSLSRTSRGRACRIVWIPKYRRKVLYGETRREVGEILRALAERMDGVEIAEGSACPGHIHICLRIAPKLSAGDVVGKLKGKSSIILHERHPEWRRAAGRDRTLRARGCCVSTVGLNGSVIRRCIRNQEDGSRIE</sequence>
<dbReference type="PANTHER" id="PTHR33360:SF2">
    <property type="entry name" value="TRANSPOSASE FOR INSERTION SEQUENCE ELEMENT IS200"/>
    <property type="match status" value="1"/>
</dbReference>
<name>A0AAW7JW47_9ACTN</name>
<dbReference type="Pfam" id="PF01797">
    <property type="entry name" value="Y1_Tnp"/>
    <property type="match status" value="1"/>
</dbReference>
<dbReference type="Proteomes" id="UP001168505">
    <property type="component" value="Unassembled WGS sequence"/>
</dbReference>
<evidence type="ECO:0000313" key="2">
    <source>
        <dbReference type="EMBL" id="MDN0069063.1"/>
    </source>
</evidence>
<dbReference type="AlphaFoldDB" id="A0AAW7JW47"/>
<organism evidence="2 3">
    <name type="scientific">Collinsella ihumii</name>
    <dbReference type="NCBI Taxonomy" id="1720204"/>
    <lineage>
        <taxon>Bacteria</taxon>
        <taxon>Bacillati</taxon>
        <taxon>Actinomycetota</taxon>
        <taxon>Coriobacteriia</taxon>
        <taxon>Coriobacteriales</taxon>
        <taxon>Coriobacteriaceae</taxon>
        <taxon>Collinsella</taxon>
    </lineage>
</organism>
<dbReference type="SUPFAM" id="SSF143422">
    <property type="entry name" value="Transposase IS200-like"/>
    <property type="match status" value="1"/>
</dbReference>
<dbReference type="InterPro" id="IPR036515">
    <property type="entry name" value="Transposase_17_sf"/>
</dbReference>